<evidence type="ECO:0000256" key="5">
    <source>
        <dbReference type="PROSITE-ProRule" id="PRU00176"/>
    </source>
</evidence>
<keyword evidence="3 5" id="KW-0694">RNA-binding</keyword>
<evidence type="ECO:0000256" key="2">
    <source>
        <dbReference type="ARBA" id="ARBA00022737"/>
    </source>
</evidence>
<dbReference type="FunCoup" id="A0A5J5ETV1">
    <property type="interactions" value="1258"/>
</dbReference>
<dbReference type="InterPro" id="IPR034808">
    <property type="entry name" value="Nop4p_RRM3"/>
</dbReference>
<dbReference type="InterPro" id="IPR034809">
    <property type="entry name" value="Nop4_RRM4"/>
</dbReference>
<keyword evidence="4" id="KW-0539">Nucleus</keyword>
<dbReference type="CDD" id="cd12676">
    <property type="entry name" value="RRM3_Nop4p"/>
    <property type="match status" value="1"/>
</dbReference>
<feature type="domain" description="RRM" evidence="7">
    <location>
        <begin position="154"/>
        <end position="232"/>
    </location>
</feature>
<feature type="compositionally biased region" description="Acidic residues" evidence="6">
    <location>
        <begin position="248"/>
        <end position="294"/>
    </location>
</feature>
<dbReference type="CDD" id="cd12413">
    <property type="entry name" value="RRM1_RBM28_like"/>
    <property type="match status" value="1"/>
</dbReference>
<accession>A0A5J5ETV1</accession>
<dbReference type="Pfam" id="PF00076">
    <property type="entry name" value="RRM_1"/>
    <property type="match status" value="4"/>
</dbReference>
<dbReference type="PROSITE" id="PS50102">
    <property type="entry name" value="RRM"/>
    <property type="match status" value="4"/>
</dbReference>
<feature type="region of interest" description="Disordered" evidence="6">
    <location>
        <begin position="512"/>
        <end position="533"/>
    </location>
</feature>
<feature type="domain" description="RRM" evidence="7">
    <location>
        <begin position="474"/>
        <end position="617"/>
    </location>
</feature>
<gene>
    <name evidence="8" type="ORF">FN846DRAFT_953717</name>
</gene>
<feature type="compositionally biased region" description="Low complexity" evidence="6">
    <location>
        <begin position="637"/>
        <end position="657"/>
    </location>
</feature>
<comment type="caution">
    <text evidence="8">The sequence shown here is derived from an EMBL/GenBank/DDBJ whole genome shotgun (WGS) entry which is preliminary data.</text>
</comment>
<feature type="region of interest" description="Disordered" evidence="6">
    <location>
        <begin position="624"/>
        <end position="735"/>
    </location>
</feature>
<dbReference type="Gene3D" id="3.30.70.330">
    <property type="match status" value="4"/>
</dbReference>
<dbReference type="GO" id="GO:0005730">
    <property type="term" value="C:nucleolus"/>
    <property type="evidence" value="ECO:0007669"/>
    <property type="project" value="TreeGrafter"/>
</dbReference>
<feature type="compositionally biased region" description="Basic and acidic residues" evidence="6">
    <location>
        <begin position="238"/>
        <end position="247"/>
    </location>
</feature>
<name>A0A5J5ETV1_9PEZI</name>
<dbReference type="InterPro" id="IPR051945">
    <property type="entry name" value="RRM_MRD1_RNA_proc_ribogen"/>
</dbReference>
<keyword evidence="2" id="KW-0677">Repeat</keyword>
<dbReference type="CDD" id="cd12677">
    <property type="entry name" value="RRM4_Nop4p"/>
    <property type="match status" value="1"/>
</dbReference>
<dbReference type="PANTHER" id="PTHR48039:SF5">
    <property type="entry name" value="RNA-BINDING PROTEIN 28"/>
    <property type="match status" value="1"/>
</dbReference>
<reference evidence="8 9" key="1">
    <citation type="submission" date="2019-09" db="EMBL/GenBank/DDBJ databases">
        <title>Draft genome of the ectomycorrhizal ascomycete Sphaerosporella brunnea.</title>
        <authorList>
            <consortium name="DOE Joint Genome Institute"/>
            <person name="Benucci G.M."/>
            <person name="Marozzi G."/>
            <person name="Antonielli L."/>
            <person name="Sanchez S."/>
            <person name="Marco P."/>
            <person name="Wang X."/>
            <person name="Falini L.B."/>
            <person name="Barry K."/>
            <person name="Haridas S."/>
            <person name="Lipzen A."/>
            <person name="Labutti K."/>
            <person name="Grigoriev I.V."/>
            <person name="Murat C."/>
            <person name="Martin F."/>
            <person name="Albertini E."/>
            <person name="Donnini D."/>
            <person name="Bonito G."/>
        </authorList>
    </citation>
    <scope>NUCLEOTIDE SEQUENCE [LARGE SCALE GENOMIC DNA]</scope>
    <source>
        <strain evidence="8 9">Sb_GMNB300</strain>
    </source>
</reference>
<dbReference type="OrthoDB" id="267048at2759"/>
<dbReference type="InterPro" id="IPR000504">
    <property type="entry name" value="RRM_dom"/>
</dbReference>
<evidence type="ECO:0000259" key="7">
    <source>
        <dbReference type="PROSITE" id="PS50102"/>
    </source>
</evidence>
<dbReference type="SMART" id="SM00360">
    <property type="entry name" value="RRM"/>
    <property type="match status" value="4"/>
</dbReference>
<evidence type="ECO:0000256" key="3">
    <source>
        <dbReference type="ARBA" id="ARBA00022884"/>
    </source>
</evidence>
<dbReference type="InterPro" id="IPR003954">
    <property type="entry name" value="RRM_euk-type"/>
</dbReference>
<comment type="subcellular location">
    <subcellularLocation>
        <location evidence="1">Nucleus</location>
    </subcellularLocation>
</comment>
<evidence type="ECO:0000256" key="1">
    <source>
        <dbReference type="ARBA" id="ARBA00004123"/>
    </source>
</evidence>
<keyword evidence="9" id="KW-1185">Reference proteome</keyword>
<dbReference type="EMBL" id="VXIS01000115">
    <property type="protein sequence ID" value="KAA8903655.1"/>
    <property type="molecule type" value="Genomic_DNA"/>
</dbReference>
<feature type="region of interest" description="Disordered" evidence="6">
    <location>
        <begin position="582"/>
        <end position="608"/>
    </location>
</feature>
<feature type="domain" description="RRM" evidence="7">
    <location>
        <begin position="26"/>
        <end position="104"/>
    </location>
</feature>
<dbReference type="PANTHER" id="PTHR48039">
    <property type="entry name" value="RNA-BINDING MOTIF PROTEIN 14B"/>
    <property type="match status" value="1"/>
</dbReference>
<dbReference type="InParanoid" id="A0A5J5ETV1"/>
<dbReference type="SUPFAM" id="SSF54928">
    <property type="entry name" value="RNA-binding domain, RBD"/>
    <property type="match status" value="4"/>
</dbReference>
<evidence type="ECO:0000313" key="9">
    <source>
        <dbReference type="Proteomes" id="UP000326924"/>
    </source>
</evidence>
<dbReference type="AlphaFoldDB" id="A0A5J5ETV1"/>
<sequence>MAKIETTTTDHETAVSSHSASIAKRCTLFVRSLAYSVTSSQLSEKFSFVAPIKHATIVVNPANRESRGFGFVTFADAEDAQRALQELDGSAFEGRKMKVELAVPRQRKDKAAPAGGNEEALPQAAAAAAAAAATVGKEIPGKPKEEEDGKRRSPRLIIRNLPWSVQKPEQLLTYFQPFGKVKDVIIPRKRTGEMSGFAFVTMKGYKNAERAMEKTNGMVIEGRPVAVDWAVEKEEWQKVKAAEPVVKEEEDVEDEDEEMDDDEDEEEEDNEDEEMDEEDDDEEDEDEDDDEDVPPTDSSTTLFVRNLPYSATDDSVYQHFTQFGPVHYARVVIDHATGRPKGTGFVRFYSPEIALSVLKGAPKLPANTHDSKPSLLQSESLDPDGNYTLDGRILSLSCAVDRSEAEKLASTSAARREKSSADKRRLFLLNEGMIPASSAAWKALSPSERLLRDQSREQRRKLLQADPNLHLSLTRLSIRNLPRWVTSKDLKQIARKAIPGFAEDLKAGKRAPLSKEELGRDGGEGRAAEEMRRQKGLGVVKQAKVQLEKAGGRSRGYGFVEYWSHRYALMGLRFMNGQVIPGSAPSSSASASENNQPRRPTDAPEKKKRLIVEFAIENAKVVKRRAENEKKSREAAASRANTNNKAAAAAAAAPSSGAKGGKRKRPANDDHHHQEKNIRELKKRKNNWNQKSTPPSKGRAGAGAGKPATPKTPEKTQEIIRKKRIMRKRKAGGKN</sequence>
<dbReference type="InterPro" id="IPR035979">
    <property type="entry name" value="RBD_domain_sf"/>
</dbReference>
<dbReference type="InterPro" id="IPR012677">
    <property type="entry name" value="Nucleotide-bd_a/b_plait_sf"/>
</dbReference>
<feature type="compositionally biased region" description="Basic and acidic residues" evidence="6">
    <location>
        <begin position="624"/>
        <end position="636"/>
    </location>
</feature>
<feature type="region of interest" description="Disordered" evidence="6">
    <location>
        <begin position="238"/>
        <end position="304"/>
    </location>
</feature>
<feature type="region of interest" description="Disordered" evidence="6">
    <location>
        <begin position="104"/>
        <end position="123"/>
    </location>
</feature>
<feature type="domain" description="RRM" evidence="7">
    <location>
        <begin position="300"/>
        <end position="401"/>
    </location>
</feature>
<feature type="compositionally biased region" description="Low complexity" evidence="6">
    <location>
        <begin position="694"/>
        <end position="711"/>
    </location>
</feature>
<dbReference type="SMART" id="SM00361">
    <property type="entry name" value="RRM_1"/>
    <property type="match status" value="2"/>
</dbReference>
<dbReference type="Proteomes" id="UP000326924">
    <property type="component" value="Unassembled WGS sequence"/>
</dbReference>
<organism evidence="8 9">
    <name type="scientific">Sphaerosporella brunnea</name>
    <dbReference type="NCBI Taxonomy" id="1250544"/>
    <lineage>
        <taxon>Eukaryota</taxon>
        <taxon>Fungi</taxon>
        <taxon>Dikarya</taxon>
        <taxon>Ascomycota</taxon>
        <taxon>Pezizomycotina</taxon>
        <taxon>Pezizomycetes</taxon>
        <taxon>Pezizales</taxon>
        <taxon>Pyronemataceae</taxon>
        <taxon>Sphaerosporella</taxon>
    </lineage>
</organism>
<protein>
    <recommendedName>
        <fullName evidence="7">RRM domain-containing protein</fullName>
    </recommendedName>
</protein>
<evidence type="ECO:0000256" key="6">
    <source>
        <dbReference type="SAM" id="MobiDB-lite"/>
    </source>
</evidence>
<evidence type="ECO:0000256" key="4">
    <source>
        <dbReference type="ARBA" id="ARBA00023242"/>
    </source>
</evidence>
<dbReference type="GO" id="GO:0003729">
    <property type="term" value="F:mRNA binding"/>
    <property type="evidence" value="ECO:0007669"/>
    <property type="project" value="TreeGrafter"/>
</dbReference>
<feature type="compositionally biased region" description="Low complexity" evidence="6">
    <location>
        <begin position="583"/>
        <end position="592"/>
    </location>
</feature>
<evidence type="ECO:0000313" key="8">
    <source>
        <dbReference type="EMBL" id="KAA8903655.1"/>
    </source>
</evidence>
<feature type="compositionally biased region" description="Basic and acidic residues" evidence="6">
    <location>
        <begin position="666"/>
        <end position="680"/>
    </location>
</feature>
<proteinExistence type="predicted"/>
<feature type="compositionally biased region" description="Basic residues" evidence="6">
    <location>
        <begin position="721"/>
        <end position="735"/>
    </location>
</feature>